<dbReference type="EMBL" id="BGZK01000271">
    <property type="protein sequence ID" value="GBP33253.1"/>
    <property type="molecule type" value="Genomic_DNA"/>
</dbReference>
<comment type="caution">
    <text evidence="2">The sequence shown here is derived from an EMBL/GenBank/DDBJ whole genome shotgun (WGS) entry which is preliminary data.</text>
</comment>
<proteinExistence type="predicted"/>
<sequence length="170" mass="19677">MPTKEPNFFIWTEDQAKKGSIEIASALTYLNSADLSGVEVLRLFADGSGGQNKNSQVVHMSIFWLKSHLLANVAKIVLIFPVRGHSFLPADRVFGRVEKDLRKKSFILNPETYREVFAKYGKVHNLAEHWNLYDFKQLETYYKKVETIRDAKRMILERRSSLTESRNPNK</sequence>
<keyword evidence="3" id="KW-1185">Reference proteome</keyword>
<dbReference type="OrthoDB" id="6779410at2759"/>
<feature type="domain" description="DUF7869" evidence="1">
    <location>
        <begin position="8"/>
        <end position="152"/>
    </location>
</feature>
<dbReference type="Proteomes" id="UP000299102">
    <property type="component" value="Unassembled WGS sequence"/>
</dbReference>
<evidence type="ECO:0000313" key="3">
    <source>
        <dbReference type="Proteomes" id="UP000299102"/>
    </source>
</evidence>
<accession>A0A4C1V357</accession>
<dbReference type="AlphaFoldDB" id="A0A4C1V357"/>
<evidence type="ECO:0000313" key="2">
    <source>
        <dbReference type="EMBL" id="GBP33253.1"/>
    </source>
</evidence>
<dbReference type="InterPro" id="IPR057191">
    <property type="entry name" value="DUF7869"/>
</dbReference>
<evidence type="ECO:0000259" key="1">
    <source>
        <dbReference type="Pfam" id="PF25273"/>
    </source>
</evidence>
<organism evidence="2 3">
    <name type="scientific">Eumeta variegata</name>
    <name type="common">Bagworm moth</name>
    <name type="synonym">Eumeta japonica</name>
    <dbReference type="NCBI Taxonomy" id="151549"/>
    <lineage>
        <taxon>Eukaryota</taxon>
        <taxon>Metazoa</taxon>
        <taxon>Ecdysozoa</taxon>
        <taxon>Arthropoda</taxon>
        <taxon>Hexapoda</taxon>
        <taxon>Insecta</taxon>
        <taxon>Pterygota</taxon>
        <taxon>Neoptera</taxon>
        <taxon>Endopterygota</taxon>
        <taxon>Lepidoptera</taxon>
        <taxon>Glossata</taxon>
        <taxon>Ditrysia</taxon>
        <taxon>Tineoidea</taxon>
        <taxon>Psychidae</taxon>
        <taxon>Oiketicinae</taxon>
        <taxon>Eumeta</taxon>
    </lineage>
</organism>
<name>A0A4C1V357_EUMVA</name>
<gene>
    <name evidence="2" type="ORF">EVAR_5207_1</name>
</gene>
<dbReference type="Pfam" id="PF25273">
    <property type="entry name" value="DUF7869"/>
    <property type="match status" value="1"/>
</dbReference>
<reference evidence="2 3" key="1">
    <citation type="journal article" date="2019" name="Commun. Biol.">
        <title>The bagworm genome reveals a unique fibroin gene that provides high tensile strength.</title>
        <authorList>
            <person name="Kono N."/>
            <person name="Nakamura H."/>
            <person name="Ohtoshi R."/>
            <person name="Tomita M."/>
            <person name="Numata K."/>
            <person name="Arakawa K."/>
        </authorList>
    </citation>
    <scope>NUCLEOTIDE SEQUENCE [LARGE SCALE GENOMIC DNA]</scope>
</reference>
<protein>
    <recommendedName>
        <fullName evidence="1">DUF7869 domain-containing protein</fullName>
    </recommendedName>
</protein>